<dbReference type="Pfam" id="PF07638">
    <property type="entry name" value="Sigma70_ECF"/>
    <property type="match status" value="1"/>
</dbReference>
<organism evidence="7 8">
    <name type="scientific">Aquisphaera giovannonii</name>
    <dbReference type="NCBI Taxonomy" id="406548"/>
    <lineage>
        <taxon>Bacteria</taxon>
        <taxon>Pseudomonadati</taxon>
        <taxon>Planctomycetota</taxon>
        <taxon>Planctomycetia</taxon>
        <taxon>Isosphaerales</taxon>
        <taxon>Isosphaeraceae</taxon>
        <taxon>Aquisphaera</taxon>
    </lineage>
</organism>
<feature type="compositionally biased region" description="Basic and acidic residues" evidence="5">
    <location>
        <begin position="106"/>
        <end position="139"/>
    </location>
</feature>
<evidence type="ECO:0000256" key="3">
    <source>
        <dbReference type="ARBA" id="ARBA00023125"/>
    </source>
</evidence>
<evidence type="ECO:0000256" key="1">
    <source>
        <dbReference type="ARBA" id="ARBA00023015"/>
    </source>
</evidence>
<dbReference type="InterPro" id="IPR013324">
    <property type="entry name" value="RNA_pol_sigma_r3/r4-like"/>
</dbReference>
<feature type="domain" description="RNA polymerase sigma-70 ECF-like HTH" evidence="6">
    <location>
        <begin position="23"/>
        <end position="203"/>
    </location>
</feature>
<proteinExistence type="predicted"/>
<evidence type="ECO:0000313" key="8">
    <source>
        <dbReference type="Proteomes" id="UP000324233"/>
    </source>
</evidence>
<evidence type="ECO:0000256" key="2">
    <source>
        <dbReference type="ARBA" id="ARBA00023082"/>
    </source>
</evidence>
<dbReference type="GO" id="GO:0016987">
    <property type="term" value="F:sigma factor activity"/>
    <property type="evidence" value="ECO:0007669"/>
    <property type="project" value="UniProtKB-KW"/>
</dbReference>
<protein>
    <submittedName>
        <fullName evidence="7">RNA polymerase sigma factor RpoE</fullName>
    </submittedName>
</protein>
<name>A0A5B9W024_9BACT</name>
<dbReference type="InterPro" id="IPR053812">
    <property type="entry name" value="HTH_Sigma70_ECF-like"/>
</dbReference>
<dbReference type="SUPFAM" id="SSF88659">
    <property type="entry name" value="Sigma3 and sigma4 domains of RNA polymerase sigma factors"/>
    <property type="match status" value="1"/>
</dbReference>
<dbReference type="AlphaFoldDB" id="A0A5B9W024"/>
<keyword evidence="3" id="KW-0238">DNA-binding</keyword>
<gene>
    <name evidence="7" type="ORF">OJF2_24300</name>
</gene>
<dbReference type="EMBL" id="CP042997">
    <property type="protein sequence ID" value="QEH33898.1"/>
    <property type="molecule type" value="Genomic_DNA"/>
</dbReference>
<keyword evidence="1" id="KW-0805">Transcription regulation</keyword>
<dbReference type="Proteomes" id="UP000324233">
    <property type="component" value="Chromosome"/>
</dbReference>
<evidence type="ECO:0000313" key="7">
    <source>
        <dbReference type="EMBL" id="QEH33898.1"/>
    </source>
</evidence>
<evidence type="ECO:0000259" key="6">
    <source>
        <dbReference type="Pfam" id="PF07638"/>
    </source>
</evidence>
<dbReference type="InterPro" id="IPR039425">
    <property type="entry name" value="RNA_pol_sigma-70-like"/>
</dbReference>
<dbReference type="InterPro" id="IPR036388">
    <property type="entry name" value="WH-like_DNA-bd_sf"/>
</dbReference>
<keyword evidence="4" id="KW-0804">Transcription</keyword>
<feature type="region of interest" description="Disordered" evidence="5">
    <location>
        <begin position="106"/>
        <end position="141"/>
    </location>
</feature>
<dbReference type="PANTHER" id="PTHR43133:SF8">
    <property type="entry name" value="RNA POLYMERASE SIGMA FACTOR HI_1459-RELATED"/>
    <property type="match status" value="1"/>
</dbReference>
<dbReference type="OrthoDB" id="276205at2"/>
<evidence type="ECO:0000256" key="4">
    <source>
        <dbReference type="ARBA" id="ARBA00023163"/>
    </source>
</evidence>
<dbReference type="KEGG" id="agv:OJF2_24300"/>
<evidence type="ECO:0000256" key="5">
    <source>
        <dbReference type="SAM" id="MobiDB-lite"/>
    </source>
</evidence>
<sequence>METEGSLTHVVYHLRSPDATLRDEAARIIWERFSPRLKVLVRRHLDDRILRREDEHDILQSMFASFFRGQFEGKAAPASRKELWKLLVRITMCKVVNTAHRHMAERRDFRKERPDRPASHDDDRSPPWLLDHEDRHQPGPEEQVAVVEEVTRILDMLPEEQRRIVVWKLEGFTNAEIASMINRTVRAVELKLQLIRKRLEQEFHRLGLRPAPARGEVAGPQGN</sequence>
<accession>A0A5B9W024</accession>
<dbReference type="Gene3D" id="1.10.10.10">
    <property type="entry name" value="Winged helix-like DNA-binding domain superfamily/Winged helix DNA-binding domain"/>
    <property type="match status" value="1"/>
</dbReference>
<dbReference type="RefSeq" id="WP_148593894.1">
    <property type="nucleotide sequence ID" value="NZ_CP042997.1"/>
</dbReference>
<dbReference type="GO" id="GO:0003677">
    <property type="term" value="F:DNA binding"/>
    <property type="evidence" value="ECO:0007669"/>
    <property type="project" value="UniProtKB-KW"/>
</dbReference>
<dbReference type="PANTHER" id="PTHR43133">
    <property type="entry name" value="RNA POLYMERASE ECF-TYPE SIGMA FACTO"/>
    <property type="match status" value="1"/>
</dbReference>
<reference evidence="7 8" key="1">
    <citation type="submission" date="2019-08" db="EMBL/GenBank/DDBJ databases">
        <title>Deep-cultivation of Planctomycetes and their phenomic and genomic characterization uncovers novel biology.</title>
        <authorList>
            <person name="Wiegand S."/>
            <person name="Jogler M."/>
            <person name="Boedeker C."/>
            <person name="Pinto D."/>
            <person name="Vollmers J."/>
            <person name="Rivas-Marin E."/>
            <person name="Kohn T."/>
            <person name="Peeters S.H."/>
            <person name="Heuer A."/>
            <person name="Rast P."/>
            <person name="Oberbeckmann S."/>
            <person name="Bunk B."/>
            <person name="Jeske O."/>
            <person name="Meyerdierks A."/>
            <person name="Storesund J.E."/>
            <person name="Kallscheuer N."/>
            <person name="Luecker S."/>
            <person name="Lage O.M."/>
            <person name="Pohl T."/>
            <person name="Merkel B.J."/>
            <person name="Hornburger P."/>
            <person name="Mueller R.-W."/>
            <person name="Bruemmer F."/>
            <person name="Labrenz M."/>
            <person name="Spormann A.M."/>
            <person name="Op den Camp H."/>
            <person name="Overmann J."/>
            <person name="Amann R."/>
            <person name="Jetten M.S.M."/>
            <person name="Mascher T."/>
            <person name="Medema M.H."/>
            <person name="Devos D.P."/>
            <person name="Kaster A.-K."/>
            <person name="Ovreas L."/>
            <person name="Rohde M."/>
            <person name="Galperin M.Y."/>
            <person name="Jogler C."/>
        </authorList>
    </citation>
    <scope>NUCLEOTIDE SEQUENCE [LARGE SCALE GENOMIC DNA]</scope>
    <source>
        <strain evidence="7 8">OJF2</strain>
    </source>
</reference>
<keyword evidence="8" id="KW-1185">Reference proteome</keyword>
<keyword evidence="2" id="KW-0731">Sigma factor</keyword>